<evidence type="ECO:0000256" key="7">
    <source>
        <dbReference type="SAM" id="Phobius"/>
    </source>
</evidence>
<dbReference type="GeneID" id="83727809"/>
<comment type="caution">
    <text evidence="9">The sequence shown here is derived from an EMBL/GenBank/DDBJ whole genome shotgun (WGS) entry which is preliminary data.</text>
</comment>
<keyword evidence="5 7" id="KW-1133">Transmembrane helix</keyword>
<dbReference type="Pfam" id="PF04239">
    <property type="entry name" value="DUF421"/>
    <property type="match status" value="1"/>
</dbReference>
<evidence type="ECO:0000313" key="12">
    <source>
        <dbReference type="Proteomes" id="UP001155027"/>
    </source>
</evidence>
<accession>A0A840EPW7</accession>
<dbReference type="Gene3D" id="3.30.240.20">
    <property type="entry name" value="bsu07140 like domains"/>
    <property type="match status" value="1"/>
</dbReference>
<organism evidence="9 12">
    <name type="scientific">Salinibacter ruber</name>
    <dbReference type="NCBI Taxonomy" id="146919"/>
    <lineage>
        <taxon>Bacteria</taxon>
        <taxon>Pseudomonadati</taxon>
        <taxon>Rhodothermota</taxon>
        <taxon>Rhodothermia</taxon>
        <taxon>Rhodothermales</taxon>
        <taxon>Salinibacteraceae</taxon>
        <taxon>Salinibacter</taxon>
    </lineage>
</organism>
<dbReference type="PANTHER" id="PTHR34582:SF6">
    <property type="entry name" value="UPF0702 TRANSMEMBRANE PROTEIN YCAP"/>
    <property type="match status" value="1"/>
</dbReference>
<dbReference type="OMA" id="WKTDEGF"/>
<dbReference type="InterPro" id="IPR007353">
    <property type="entry name" value="DUF421"/>
</dbReference>
<comment type="subcellular location">
    <subcellularLocation>
        <location evidence="1">Cell membrane</location>
        <topology evidence="1">Multi-pass membrane protein</topology>
    </subcellularLocation>
</comment>
<evidence type="ECO:0000259" key="8">
    <source>
        <dbReference type="Pfam" id="PF04239"/>
    </source>
</evidence>
<dbReference type="RefSeq" id="WP_011403648.1">
    <property type="nucleotide sequence ID" value="NZ_CALTRY010000010.1"/>
</dbReference>
<sequence length="187" mass="20046">MIDWTWMTGSDPSLPMILLTGIGIYAALLVLTRLTGLRSFSKMSSFDFAITVAIGSVVASTLLAEQPSLLVGAAGLAVLYGMQWIVSTLRRAAAPVERLVDNEPLLIMAGDEVLSDHLDAARVTEDDLRSKLRQHGIAHPAQVLAVVLETTGDVSVIPRDEPVSAWAFEDVRGAERLTPLIDAEPTG</sequence>
<dbReference type="EMBL" id="JANUBL010000004">
    <property type="protein sequence ID" value="MCS4122060.1"/>
    <property type="molecule type" value="Genomic_DNA"/>
</dbReference>
<keyword evidence="4 7" id="KW-0812">Transmembrane</keyword>
<name>A0A840EPW7_9BACT</name>
<dbReference type="AlphaFoldDB" id="A0A840EPW7"/>
<keyword evidence="3" id="KW-1003">Cell membrane</keyword>
<protein>
    <submittedName>
        <fullName evidence="9">Uncharacterized membrane protein YcaP (DUF421 family)</fullName>
    </submittedName>
</protein>
<reference evidence="9" key="1">
    <citation type="submission" date="2022-08" db="EMBL/GenBank/DDBJ databases">
        <title>Genomic Encyclopedia of Type Strains, Phase V (KMG-V): Genome sequencing to study the core and pangenomes of soil and plant-associated prokaryotes.</title>
        <authorList>
            <person name="Whitman W."/>
        </authorList>
    </citation>
    <scope>NUCLEOTIDE SEQUENCE</scope>
    <source>
        <strain evidence="9">0</strain>
        <strain evidence="11">SP3026</strain>
        <strain evidence="10">SP3049</strain>
    </source>
</reference>
<evidence type="ECO:0000256" key="4">
    <source>
        <dbReference type="ARBA" id="ARBA00022692"/>
    </source>
</evidence>
<keyword evidence="6 7" id="KW-0472">Membrane</keyword>
<feature type="transmembrane region" description="Helical" evidence="7">
    <location>
        <begin position="46"/>
        <end position="64"/>
    </location>
</feature>
<evidence type="ECO:0000256" key="5">
    <source>
        <dbReference type="ARBA" id="ARBA00022989"/>
    </source>
</evidence>
<comment type="similarity">
    <text evidence="2">Belongs to the UPF0702 family.</text>
</comment>
<evidence type="ECO:0000256" key="1">
    <source>
        <dbReference type="ARBA" id="ARBA00004651"/>
    </source>
</evidence>
<feature type="domain" description="YetF C-terminal" evidence="8">
    <location>
        <begin position="96"/>
        <end position="161"/>
    </location>
</feature>
<dbReference type="GO" id="GO:0005886">
    <property type="term" value="C:plasma membrane"/>
    <property type="evidence" value="ECO:0007669"/>
    <property type="project" value="UniProtKB-SubCell"/>
</dbReference>
<proteinExistence type="inferred from homology"/>
<dbReference type="EMBL" id="JANUAU010000008">
    <property type="protein sequence ID" value="MCS3678512.1"/>
    <property type="molecule type" value="Genomic_DNA"/>
</dbReference>
<dbReference type="Proteomes" id="UP001155027">
    <property type="component" value="Unassembled WGS sequence"/>
</dbReference>
<gene>
    <name evidence="11" type="ORF">GGP45_002418</name>
    <name evidence="10" type="ORF">GGP61_001922</name>
    <name evidence="9" type="ORF">GGP71_002451</name>
</gene>
<dbReference type="InterPro" id="IPR023090">
    <property type="entry name" value="UPF0702_alpha/beta_dom_sf"/>
</dbReference>
<feature type="transmembrane region" description="Helical" evidence="7">
    <location>
        <begin position="70"/>
        <end position="89"/>
    </location>
</feature>
<feature type="transmembrane region" description="Helical" evidence="7">
    <location>
        <begin position="14"/>
        <end position="34"/>
    </location>
</feature>
<dbReference type="Proteomes" id="UP001155057">
    <property type="component" value="Unassembled WGS sequence"/>
</dbReference>
<evidence type="ECO:0000313" key="9">
    <source>
        <dbReference type="EMBL" id="MCS3678512.1"/>
    </source>
</evidence>
<evidence type="ECO:0000256" key="6">
    <source>
        <dbReference type="ARBA" id="ARBA00023136"/>
    </source>
</evidence>
<dbReference type="PANTHER" id="PTHR34582">
    <property type="entry name" value="UPF0702 TRANSMEMBRANE PROTEIN YCAP"/>
    <property type="match status" value="1"/>
</dbReference>
<evidence type="ECO:0000313" key="11">
    <source>
        <dbReference type="EMBL" id="MCS4122060.1"/>
    </source>
</evidence>
<dbReference type="EMBL" id="JANUAE010000006">
    <property type="protein sequence ID" value="MCS3710312.1"/>
    <property type="molecule type" value="Genomic_DNA"/>
</dbReference>
<evidence type="ECO:0000256" key="2">
    <source>
        <dbReference type="ARBA" id="ARBA00006448"/>
    </source>
</evidence>
<evidence type="ECO:0000313" key="10">
    <source>
        <dbReference type="EMBL" id="MCS3710312.1"/>
    </source>
</evidence>
<evidence type="ECO:0000256" key="3">
    <source>
        <dbReference type="ARBA" id="ARBA00022475"/>
    </source>
</evidence>
<dbReference type="Proteomes" id="UP001155144">
    <property type="component" value="Unassembled WGS sequence"/>
</dbReference>